<dbReference type="Proteomes" id="UP000001203">
    <property type="component" value="Chromosome circular"/>
</dbReference>
<dbReference type="AlphaFoldDB" id="B1WWM2"/>
<dbReference type="EMBL" id="CP000806">
    <property type="protein sequence ID" value="ACB50746.1"/>
    <property type="molecule type" value="Genomic_DNA"/>
</dbReference>
<evidence type="ECO:0000313" key="2">
    <source>
        <dbReference type="Proteomes" id="UP000001203"/>
    </source>
</evidence>
<reference evidence="1 2" key="1">
    <citation type="journal article" date="2008" name="Proc. Natl. Acad. Sci. U.S.A.">
        <title>The genome of Cyanothece 51142, a unicellular diazotrophic cyanobacterium important in the marine nitrogen cycle.</title>
        <authorList>
            <person name="Welsh E.A."/>
            <person name="Liberton M."/>
            <person name="Stoeckel J."/>
            <person name="Loh T."/>
            <person name="Elvitigala T."/>
            <person name="Wang C."/>
            <person name="Wollam A."/>
            <person name="Fulton R.S."/>
            <person name="Clifton S.W."/>
            <person name="Jacobs J.M."/>
            <person name="Aurora R."/>
            <person name="Ghosh B.K."/>
            <person name="Sherman L.A."/>
            <person name="Smith R.D."/>
            <person name="Wilson R.K."/>
            <person name="Pakrasi H.B."/>
        </authorList>
    </citation>
    <scope>NUCLEOTIDE SEQUENCE [LARGE SCALE GENOMIC DNA]</scope>
    <source>
        <strain evidence="2">ATCC 51142 / BH68</strain>
    </source>
</reference>
<sequence length="39" mass="4556">MTKVNGFYNLIAGDRPLVASCYLNHHWSIYALTKFRQNL</sequence>
<evidence type="ECO:0000313" key="1">
    <source>
        <dbReference type="EMBL" id="ACB50746.1"/>
    </source>
</evidence>
<dbReference type="KEGG" id="cyt:cce_1396"/>
<proteinExistence type="predicted"/>
<keyword evidence="2" id="KW-1185">Reference proteome</keyword>
<name>B1WWM2_CROS5</name>
<organism evidence="1 2">
    <name type="scientific">Crocosphaera subtropica (strain ATCC 51142 / BH68)</name>
    <name type="common">Cyanothece sp. (strain ATCC 51142)</name>
    <dbReference type="NCBI Taxonomy" id="43989"/>
    <lineage>
        <taxon>Bacteria</taxon>
        <taxon>Bacillati</taxon>
        <taxon>Cyanobacteriota</taxon>
        <taxon>Cyanophyceae</taxon>
        <taxon>Oscillatoriophycideae</taxon>
        <taxon>Chroococcales</taxon>
        <taxon>Aphanothecaceae</taxon>
        <taxon>Crocosphaera</taxon>
        <taxon>Crocosphaera subtropica</taxon>
    </lineage>
</organism>
<accession>B1WWM2</accession>
<dbReference type="STRING" id="43989.cce_1396"/>
<gene>
    <name evidence="1" type="ordered locus">cce_1396</name>
</gene>
<protein>
    <submittedName>
        <fullName evidence="1">Uncharacterized protein</fullName>
    </submittedName>
</protein>
<dbReference type="HOGENOM" id="CLU_3308324_0_0_3"/>